<dbReference type="AlphaFoldDB" id="A0A0N5BWB9"/>
<dbReference type="InterPro" id="IPR037660">
    <property type="entry name" value="CCDC51"/>
</dbReference>
<dbReference type="STRING" id="174720.A0A0N5BWB9"/>
<evidence type="ECO:0000256" key="1">
    <source>
        <dbReference type="SAM" id="Coils"/>
    </source>
</evidence>
<evidence type="ECO:0000256" key="2">
    <source>
        <dbReference type="SAM" id="Phobius"/>
    </source>
</evidence>
<dbReference type="Proteomes" id="UP000046392">
    <property type="component" value="Unplaced"/>
</dbReference>
<name>A0A0N5BWB9_STREA</name>
<keyword evidence="2" id="KW-1133">Transmembrane helix</keyword>
<reference evidence="4" key="1">
    <citation type="submission" date="2017-02" db="UniProtKB">
        <authorList>
            <consortium name="WormBaseParasite"/>
        </authorList>
    </citation>
    <scope>IDENTIFICATION</scope>
</reference>
<feature type="coiled-coil region" evidence="1">
    <location>
        <begin position="56"/>
        <end position="97"/>
    </location>
</feature>
<evidence type="ECO:0000313" key="4">
    <source>
        <dbReference type="WBParaSite" id="SPAL_0001011800.1"/>
    </source>
</evidence>
<dbReference type="Gene3D" id="1.20.5.1160">
    <property type="entry name" value="Vasodilator-stimulated phosphoprotein"/>
    <property type="match status" value="1"/>
</dbReference>
<proteinExistence type="predicted"/>
<protein>
    <submittedName>
        <fullName evidence="4">Coiled-coil domain-containing protein 51</fullName>
    </submittedName>
</protein>
<evidence type="ECO:0000313" key="3">
    <source>
        <dbReference type="Proteomes" id="UP000046392"/>
    </source>
</evidence>
<organism evidence="3 4">
    <name type="scientific">Strongyloides papillosus</name>
    <name type="common">Intestinal threadworm</name>
    <dbReference type="NCBI Taxonomy" id="174720"/>
    <lineage>
        <taxon>Eukaryota</taxon>
        <taxon>Metazoa</taxon>
        <taxon>Ecdysozoa</taxon>
        <taxon>Nematoda</taxon>
        <taxon>Chromadorea</taxon>
        <taxon>Rhabditida</taxon>
        <taxon>Tylenchina</taxon>
        <taxon>Panagrolaimomorpha</taxon>
        <taxon>Strongyloidoidea</taxon>
        <taxon>Strongyloididae</taxon>
        <taxon>Strongyloides</taxon>
    </lineage>
</organism>
<feature type="transmembrane region" description="Helical" evidence="2">
    <location>
        <begin position="297"/>
        <end position="315"/>
    </location>
</feature>
<keyword evidence="2" id="KW-0472">Membrane</keyword>
<dbReference type="WBParaSite" id="SPAL_0001011800.1">
    <property type="protein sequence ID" value="SPAL_0001011800.1"/>
    <property type="gene ID" value="SPAL_0001011800"/>
</dbReference>
<dbReference type="PANTHER" id="PTHR28624">
    <property type="entry name" value="COILED-COIL DOMAIN-CONTAINING PROTEIN 51"/>
    <property type="match status" value="1"/>
</dbReference>
<feature type="transmembrane region" description="Helical" evidence="2">
    <location>
        <begin position="163"/>
        <end position="186"/>
    </location>
</feature>
<keyword evidence="3" id="KW-1185">Reference proteome</keyword>
<sequence>MNKRVCKLFLRPKYIINCCAFNSSQVPKPHKHLDKIQEHIETIQLRYEDVMGMTTIKRIQNDVIEMEKALNSAQLKRQNLQNKLDELRSKLKSITMEMERTPRGHDAYLKLVTEEHSLLKLEAPLQNEFNIAVENERVTFEELSKRVRHAHEKERERVEKTRFFSLLCTVIGASVGIFGSIISDYIKNRRLRNMYGEVKELSPLISEISDQVHEFRNNYISKNNEIKEFEKKLLSLANSNNEINEKIDFLKNEFVKINQSTLQLLRENNGKVNINDQLANDNQDGTVEKFYEKIQNLSSTSIITIIGLSLIVYLLSRQ</sequence>
<keyword evidence="1" id="KW-0175">Coiled coil</keyword>
<feature type="coiled-coil region" evidence="1">
    <location>
        <begin position="212"/>
        <end position="260"/>
    </location>
</feature>
<dbReference type="PANTHER" id="PTHR28624:SF1">
    <property type="entry name" value="MITOCHONDRIAL POTASSIUM CHANNEL"/>
    <property type="match status" value="1"/>
</dbReference>
<accession>A0A0N5BWB9</accession>
<keyword evidence="2" id="KW-0812">Transmembrane</keyword>